<dbReference type="EMBL" id="BSFJ01000018">
    <property type="protein sequence ID" value="GLK72731.1"/>
    <property type="molecule type" value="Genomic_DNA"/>
</dbReference>
<evidence type="ECO:0000313" key="1">
    <source>
        <dbReference type="EMBL" id="GLK72731.1"/>
    </source>
</evidence>
<reference evidence="1" key="1">
    <citation type="journal article" date="2014" name="Int. J. Syst. Evol. Microbiol.">
        <title>Complete genome sequence of Corynebacterium casei LMG S-19264T (=DSM 44701T), isolated from a smear-ripened cheese.</title>
        <authorList>
            <consortium name="US DOE Joint Genome Institute (JGI-PGF)"/>
            <person name="Walter F."/>
            <person name="Albersmeier A."/>
            <person name="Kalinowski J."/>
            <person name="Ruckert C."/>
        </authorList>
    </citation>
    <scope>NUCLEOTIDE SEQUENCE</scope>
    <source>
        <strain evidence="1">VKM B-2484</strain>
    </source>
</reference>
<reference evidence="1" key="2">
    <citation type="submission" date="2023-01" db="EMBL/GenBank/DDBJ databases">
        <authorList>
            <person name="Sun Q."/>
            <person name="Evtushenko L."/>
        </authorList>
    </citation>
    <scope>NUCLEOTIDE SEQUENCE</scope>
    <source>
        <strain evidence="1">VKM B-2484</strain>
    </source>
</reference>
<evidence type="ECO:0000313" key="2">
    <source>
        <dbReference type="Proteomes" id="UP001143370"/>
    </source>
</evidence>
<dbReference type="Proteomes" id="UP001143370">
    <property type="component" value="Unassembled WGS sequence"/>
</dbReference>
<gene>
    <name evidence="1" type="ORF">GCM10017643_28470</name>
</gene>
<protein>
    <submittedName>
        <fullName evidence="1">Uncharacterized protein</fullName>
    </submittedName>
</protein>
<dbReference type="AlphaFoldDB" id="A0A9W6N017"/>
<sequence length="74" mass="8044">MRLAQIVAGQARAAIEQQHGFLAGAEQIGDDAVRAHHYLTPLMRLDLTPHCFGPSLLNKKACSIPREIGSPNQL</sequence>
<name>A0A9W6N017_9HYPH</name>
<proteinExistence type="predicted"/>
<accession>A0A9W6N017</accession>
<organism evidence="1 2">
    <name type="scientific">Ancylobacter dichloromethanicus</name>
    <dbReference type="NCBI Taxonomy" id="518825"/>
    <lineage>
        <taxon>Bacteria</taxon>
        <taxon>Pseudomonadati</taxon>
        <taxon>Pseudomonadota</taxon>
        <taxon>Alphaproteobacteria</taxon>
        <taxon>Hyphomicrobiales</taxon>
        <taxon>Xanthobacteraceae</taxon>
        <taxon>Ancylobacter</taxon>
    </lineage>
</organism>
<comment type="caution">
    <text evidence="1">The sequence shown here is derived from an EMBL/GenBank/DDBJ whole genome shotgun (WGS) entry which is preliminary data.</text>
</comment>
<keyword evidence="2" id="KW-1185">Reference proteome</keyword>